<dbReference type="AlphaFoldDB" id="A0A2T1NAF8"/>
<gene>
    <name evidence="2" type="ORF">C7H61_09210</name>
</gene>
<feature type="coiled-coil region" evidence="1">
    <location>
        <begin position="16"/>
        <end position="47"/>
    </location>
</feature>
<keyword evidence="3" id="KW-1185">Reference proteome</keyword>
<comment type="caution">
    <text evidence="2">The sequence shown here is derived from an EMBL/GenBank/DDBJ whole genome shotgun (WGS) entry which is preliminary data.</text>
</comment>
<dbReference type="Proteomes" id="UP000238430">
    <property type="component" value="Unassembled WGS sequence"/>
</dbReference>
<sequence>MQWRLYGVVQRFLLKIMTAQDLLKKTKAELIELYQEKDRKYSELLEQQAHIKRSYENELDRVCKQKSTMTKFYEMQHIENLSDMKALKDMLLPFSEENMTHREKSYLSRKFQNIINIKIKNKLDYLHRSIDFSDDDDLPF</sequence>
<reference evidence="2 3" key="1">
    <citation type="submission" date="2018-03" db="EMBL/GenBank/DDBJ databases">
        <title>Mesoflavibacter sp. HG37 and Mesoflavibacter sp. HG96 sp.nov., two marine bacteria isolated from seawater of Western Pacific Ocean.</title>
        <authorList>
            <person name="Cheng H."/>
            <person name="Wu Y.-H."/>
            <person name="Guo L.-L."/>
            <person name="Xu X.-W."/>
        </authorList>
    </citation>
    <scope>NUCLEOTIDE SEQUENCE [LARGE SCALE GENOMIC DNA]</scope>
    <source>
        <strain evidence="2 3">KCTC 42117</strain>
    </source>
</reference>
<keyword evidence="1" id="KW-0175">Coiled coil</keyword>
<dbReference type="EMBL" id="PXOT01000024">
    <property type="protein sequence ID" value="PSG89126.1"/>
    <property type="molecule type" value="Genomic_DNA"/>
</dbReference>
<dbReference type="RefSeq" id="WP_106679105.1">
    <property type="nucleotide sequence ID" value="NZ_JACHWV010000003.1"/>
</dbReference>
<evidence type="ECO:0000313" key="2">
    <source>
        <dbReference type="EMBL" id="PSG89126.1"/>
    </source>
</evidence>
<protein>
    <submittedName>
        <fullName evidence="2">Uncharacterized protein</fullName>
    </submittedName>
</protein>
<organism evidence="2 3">
    <name type="scientific">Mesoflavibacter zeaxanthinifaciens subsp. sabulilitoris</name>
    <dbReference type="NCBI Taxonomy" id="1520893"/>
    <lineage>
        <taxon>Bacteria</taxon>
        <taxon>Pseudomonadati</taxon>
        <taxon>Bacteroidota</taxon>
        <taxon>Flavobacteriia</taxon>
        <taxon>Flavobacteriales</taxon>
        <taxon>Flavobacteriaceae</taxon>
        <taxon>Mesoflavibacter</taxon>
    </lineage>
</organism>
<proteinExistence type="predicted"/>
<evidence type="ECO:0000313" key="3">
    <source>
        <dbReference type="Proteomes" id="UP000238430"/>
    </source>
</evidence>
<name>A0A2T1NAF8_9FLAO</name>
<evidence type="ECO:0000256" key="1">
    <source>
        <dbReference type="SAM" id="Coils"/>
    </source>
</evidence>
<accession>A0A2T1NAF8</accession>